<dbReference type="AlphaFoldDB" id="A0A0W0GKP0"/>
<dbReference type="InterPro" id="IPR035996">
    <property type="entry name" value="4pyrrol_Methylase_sf"/>
</dbReference>
<name>A0A0W0GKP0_9CHLR</name>
<keyword evidence="4 7" id="KW-0808">Transferase</keyword>
<dbReference type="CDD" id="cd11644">
    <property type="entry name" value="Precorrin-6Y-MT"/>
    <property type="match status" value="1"/>
</dbReference>
<dbReference type="InterPro" id="IPR014777">
    <property type="entry name" value="4pyrrole_Mease_sub1"/>
</dbReference>
<evidence type="ECO:0000256" key="2">
    <source>
        <dbReference type="ARBA" id="ARBA00022573"/>
    </source>
</evidence>
<dbReference type="STRING" id="1217799.DEALK_00200"/>
<evidence type="ECO:0000256" key="3">
    <source>
        <dbReference type="ARBA" id="ARBA00022603"/>
    </source>
</evidence>
<dbReference type="InterPro" id="IPR012818">
    <property type="entry name" value="CbiE"/>
</dbReference>
<dbReference type="SUPFAM" id="SSF53790">
    <property type="entry name" value="Tetrapyrrole methylase"/>
    <property type="match status" value="1"/>
</dbReference>
<organism evidence="7 8">
    <name type="scientific">Dehalogenimonas alkenigignens</name>
    <dbReference type="NCBI Taxonomy" id="1217799"/>
    <lineage>
        <taxon>Bacteria</taxon>
        <taxon>Bacillati</taxon>
        <taxon>Chloroflexota</taxon>
        <taxon>Dehalococcoidia</taxon>
        <taxon>Dehalococcoidales</taxon>
        <taxon>Dehalococcoidaceae</taxon>
        <taxon>Dehalogenimonas</taxon>
    </lineage>
</organism>
<dbReference type="PANTHER" id="PTHR43182">
    <property type="entry name" value="COBALT-PRECORRIN-6B C(15)-METHYLTRANSFERASE (DECARBOXYLATING)"/>
    <property type="match status" value="1"/>
</dbReference>
<feature type="domain" description="Tetrapyrrole methylase" evidence="6">
    <location>
        <begin position="23"/>
        <end position="228"/>
    </location>
</feature>
<proteinExistence type="predicted"/>
<evidence type="ECO:0000313" key="8">
    <source>
        <dbReference type="Proteomes" id="UP000053947"/>
    </source>
</evidence>
<sequence>MKWNGLSKAAGCWDLSQPNKVGVSIIGTGPGNGEFITPISERSLDESQIVIGWPRSLRELGLNLKQKVVLQQDASTYQNVQYQSWELGLISNQDVAVLIQDDPTTYPASHDFEKLFPCYKIELVPAISSLQLLAAAACISLEDSLLVVYAPDPQGNIDQNDLMRKRQRMIRSFRNGYNLIVLSDIEQTLSQTASFLLKNRISKNTETVVGECMGCADEQVRTLTLSEVAAGNFHWISCMVVRKEKN</sequence>
<dbReference type="UniPathway" id="UPA00148"/>
<evidence type="ECO:0000313" key="7">
    <source>
        <dbReference type="EMBL" id="KTB49109.1"/>
    </source>
</evidence>
<dbReference type="RefSeq" id="WP_058437548.1">
    <property type="nucleotide sequence ID" value="NZ_KQ758903.1"/>
</dbReference>
<comment type="caution">
    <text evidence="7">The sequence shown here is derived from an EMBL/GenBank/DDBJ whole genome shotgun (WGS) entry which is preliminary data.</text>
</comment>
<dbReference type="EC" id="2.1.1.289" evidence="7"/>
<keyword evidence="3 7" id="KW-0489">Methyltransferase</keyword>
<keyword evidence="2" id="KW-0169">Cobalamin biosynthesis</keyword>
<evidence type="ECO:0000256" key="5">
    <source>
        <dbReference type="ARBA" id="ARBA00022691"/>
    </source>
</evidence>
<dbReference type="InterPro" id="IPR000878">
    <property type="entry name" value="4pyrrol_Mease"/>
</dbReference>
<dbReference type="GO" id="GO:0008276">
    <property type="term" value="F:protein methyltransferase activity"/>
    <property type="evidence" value="ECO:0007669"/>
    <property type="project" value="InterPro"/>
</dbReference>
<dbReference type="Gene3D" id="3.40.1010.10">
    <property type="entry name" value="Cobalt-precorrin-4 Transmethylase, Domain 1"/>
    <property type="match status" value="1"/>
</dbReference>
<keyword evidence="8" id="KW-1185">Reference proteome</keyword>
<evidence type="ECO:0000256" key="4">
    <source>
        <dbReference type="ARBA" id="ARBA00022679"/>
    </source>
</evidence>
<dbReference type="Pfam" id="PF00590">
    <property type="entry name" value="TP_methylase"/>
    <property type="match status" value="1"/>
</dbReference>
<dbReference type="GO" id="GO:0009236">
    <property type="term" value="P:cobalamin biosynthetic process"/>
    <property type="evidence" value="ECO:0007669"/>
    <property type="project" value="UniProtKB-UniPathway"/>
</dbReference>
<dbReference type="Proteomes" id="UP000053947">
    <property type="component" value="Unassembled WGS sequence"/>
</dbReference>
<dbReference type="OrthoDB" id="165661at2"/>
<comment type="pathway">
    <text evidence="1">Cofactor biosynthesis; adenosylcobalamin biosynthesis.</text>
</comment>
<dbReference type="GO" id="GO:0032259">
    <property type="term" value="P:methylation"/>
    <property type="evidence" value="ECO:0007669"/>
    <property type="project" value="UniProtKB-KW"/>
</dbReference>
<protein>
    <submittedName>
        <fullName evidence="7">Precorrin-6B methylase 1</fullName>
        <ecNumber evidence="7">2.1.1.289</ecNumber>
    </submittedName>
</protein>
<reference evidence="7 8" key="1">
    <citation type="submission" date="2015-06" db="EMBL/GenBank/DDBJ databases">
        <title>Genome sequence of the organohalide-respiring Dehalogenimonas alkenigignens type strain (IP3-3T).</title>
        <authorList>
            <person name="Key T.A."/>
            <person name="Richmond D.P."/>
            <person name="Bowman K.S."/>
            <person name="Cho Y.-J."/>
            <person name="Chun J."/>
            <person name="da Costa M.S."/>
            <person name="Rainey F.A."/>
            <person name="Moe W.M."/>
        </authorList>
    </citation>
    <scope>NUCLEOTIDE SEQUENCE [LARGE SCALE GENOMIC DNA]</scope>
    <source>
        <strain evidence="7 8">IP3-3</strain>
    </source>
</reference>
<gene>
    <name evidence="7" type="ORF">DEALK_00200</name>
</gene>
<dbReference type="PANTHER" id="PTHR43182:SF1">
    <property type="entry name" value="COBALT-PRECORRIN-7 C(5)-METHYLTRANSFERASE"/>
    <property type="match status" value="1"/>
</dbReference>
<dbReference type="EMBL" id="LFDV01000001">
    <property type="protein sequence ID" value="KTB49109.1"/>
    <property type="molecule type" value="Genomic_DNA"/>
</dbReference>
<evidence type="ECO:0000256" key="1">
    <source>
        <dbReference type="ARBA" id="ARBA00004953"/>
    </source>
</evidence>
<keyword evidence="5" id="KW-0949">S-adenosyl-L-methionine</keyword>
<evidence type="ECO:0000259" key="6">
    <source>
        <dbReference type="Pfam" id="PF00590"/>
    </source>
</evidence>
<accession>A0A0W0GKP0</accession>
<dbReference type="InterPro" id="IPR050714">
    <property type="entry name" value="Cobalamin_biosynth_MTase"/>
</dbReference>